<dbReference type="InterPro" id="IPR008979">
    <property type="entry name" value="Galactose-bd-like_sf"/>
</dbReference>
<dbReference type="Pfam" id="PF00754">
    <property type="entry name" value="F5_F8_type_C"/>
    <property type="match status" value="3"/>
</dbReference>
<dbReference type="Pfam" id="PF07555">
    <property type="entry name" value="NAGidase"/>
    <property type="match status" value="1"/>
</dbReference>
<name>A0A9D2U0E2_9FIRM</name>
<feature type="region of interest" description="Disordered" evidence="4">
    <location>
        <begin position="1315"/>
        <end position="1335"/>
    </location>
</feature>
<protein>
    <submittedName>
        <fullName evidence="9">Beta-N-acetylglucosaminidase domain-containing protein</fullName>
    </submittedName>
</protein>
<dbReference type="GO" id="GO:0015929">
    <property type="term" value="F:hexosaminidase activity"/>
    <property type="evidence" value="ECO:0007669"/>
    <property type="project" value="UniProtKB-ARBA"/>
</dbReference>
<dbReference type="PANTHER" id="PTHR13170:SF16">
    <property type="entry name" value="PROTEIN O-GLCNACASE"/>
    <property type="match status" value="1"/>
</dbReference>
<keyword evidence="1 3" id="KW-0378">Hydrolase</keyword>
<dbReference type="Gene3D" id="3.20.20.80">
    <property type="entry name" value="Glycosidases"/>
    <property type="match status" value="1"/>
</dbReference>
<feature type="chain" id="PRO_5039455607" evidence="6">
    <location>
        <begin position="31"/>
        <end position="1691"/>
    </location>
</feature>
<evidence type="ECO:0000313" key="9">
    <source>
        <dbReference type="EMBL" id="HJD33025.1"/>
    </source>
</evidence>
<dbReference type="Pfam" id="PF02838">
    <property type="entry name" value="Glyco_hydro_20b"/>
    <property type="match status" value="1"/>
</dbReference>
<dbReference type="SUPFAM" id="SSF140657">
    <property type="entry name" value="Hyaluronidase post-catalytic domain-like"/>
    <property type="match status" value="1"/>
</dbReference>
<dbReference type="InterPro" id="IPR029018">
    <property type="entry name" value="Hex-like_dom2"/>
</dbReference>
<proteinExistence type="inferred from homology"/>
<evidence type="ECO:0000256" key="2">
    <source>
        <dbReference type="ARBA" id="ARBA00023295"/>
    </source>
</evidence>
<comment type="caution">
    <text evidence="9">The sequence shown here is derived from an EMBL/GenBank/DDBJ whole genome shotgun (WGS) entry which is preliminary data.</text>
</comment>
<comment type="similarity">
    <text evidence="3">Belongs to the glycosyl hydrolase 84 family.</text>
</comment>
<feature type="compositionally biased region" description="Acidic residues" evidence="4">
    <location>
        <begin position="1318"/>
        <end position="1333"/>
    </location>
</feature>
<dbReference type="SUPFAM" id="SSF51445">
    <property type="entry name" value="(Trans)glycosidases"/>
    <property type="match status" value="1"/>
</dbReference>
<keyword evidence="5" id="KW-1133">Transmembrane helix</keyword>
<dbReference type="Gene3D" id="2.60.120.260">
    <property type="entry name" value="Galactose-binding domain-like"/>
    <property type="match status" value="3"/>
</dbReference>
<accession>A0A9D2U0E2</accession>
<dbReference type="SUPFAM" id="SSF49785">
    <property type="entry name" value="Galactose-binding domain-like"/>
    <property type="match status" value="3"/>
</dbReference>
<feature type="region of interest" description="Disordered" evidence="4">
    <location>
        <begin position="1579"/>
        <end position="1663"/>
    </location>
</feature>
<gene>
    <name evidence="9" type="ORF">H9911_00605</name>
</gene>
<feature type="compositionally biased region" description="Acidic residues" evidence="4">
    <location>
        <begin position="1586"/>
        <end position="1605"/>
    </location>
</feature>
<sequence length="1691" mass="185114">MKKFKKITKSLAAGTAAAVLLTAYPLPAGAEEVTAGVPESPWVSEWQEGDAYSVSEDAYQIYPVPQSVDYTGSEGAAFVLPDEVSVVAGEGIDRPTLGYLEEVLGEYGRTGQPAENAQGEGNIVLGVLGTGDQADLWFREKGLDAEVFDQPDAYALYAEDGNIYILGKDTDAAFRGVATLKMMFSSFAGERFLPVRILDYASIDARGYIEGFYGGWTHEQRKSLMEFTRDIKMNIYVYASKTDPYHTSKWAELYPDEMIGEFRELTALQEEMKCEFSWSVHLTNMLSGITSTADPRYEERKQQLMDKFDQLYEIGVRRFCILNDDFGSGSNEVVVSLINDLNEEYVGPKGCENIIYCPQGYNNSWARPAELEAMRGFDEDVLIFWTGLDVNSPFEQSSIDYVIENTGHSPVFWVNYPCSEHAKSGVFLGSSAHYIRDDITGLAGAVSNPIFFAEADKVALFQLGAYFWNVNNYSEHTEEVWEQCFKYLQPEVYDAYLTIARNVSDCPGSGRVPQGFEESLYIKETLESVRAKIESGTDISQDTEALELLAEFIHIQSAADEFVEYCENDALVRELSNPGNTDGGEGWIQALKNVAKAGELLLTAEMEMGKDSADLGKVWESFASASAEMGRYSERTYLYPDGASRPAVKAASKRLVPFVEYCLEDVRAYMDGILAEANEETAADRVYTNIEEYAAAPLTICEKEYGLRNIGRITLEPGEYIGIKKKDIAEISEIMLEGSGLDGLSLEYSLHGDKWTEAVPGKLGEAAQARYVRLANAGQESVSAVLSKLAVTVENLEPEITVEDTVMSLQPGDDWSETVDGSKETYIETARNQKKGDYIIFDLGLTQEIHDIAVFAADGAQRIYQADLSVSSDNAEYKKIKSFRDDGVVEPPVRKYEADADGISARYIKLEITADADAALRLYEIEVNRDAQRPGRVDPAAVITNTSGNTENINDRDLSSVFLAGDVKEGDYLEYRITGNVNVEKIRILQNGSCGAEVLAVRPDGTEETLGILTAADQTFEAPEGGIYAVRLELKAGVAAEISEIVITYGEDASGDVGQAVDNIYLDVNVPDSAEEVNLALNRPVEVSGVETSSVKPESAVDGTKDTKWDSGALKGAGASSPQWIIVDLGGYSNMISGIEMSYYNKVYPTDYDIQVSDDKENWVTVKTITHENNGPTYPVDTVEDEFAVPVMARYVRLLFRSINSGAAGNCIGLQELEVAGVRRHAEMEYVSVQEMEGQTVEIGAEVRLPEFVQAAVRAEADGEETAVMVMPEWEPAEVDTSADGETDVLGSLPYRYNLSNPQGCEIAFAVTVGAGSEEPDQPDQPDPGEDDTDLVKGSKVEVSDVEWELDGSAQTDYTGELAVDGDSGTRWSSGPLNDKSYGEVKDQWLVLDLGGHTAYISSIRIDYYRKVWPTSYRIQVSDDRENWIDIKTYDRGSSDEMDITDTVSLDIPVMARYIRLYYPAGGLNENAAGGSVSIKEIAVTGQRAAEGTVYKAVEETLDQIKVQNDASVSDLGLEQLLSVKLEEAGRELTVQVIPVWDTEGWEEAEDAELEINGILPVGDYVANPEGIQAVQTVVKGSPSTEDPDPEEPDPENPDPENPDPEDPKPEEPGTEEPDPEEPKPEEPGAEEPGEDGPKEEGTDNPGTEGQNGGDSSKAVPTGDAANAGWIYAAVLSGAAAAVLYKRKRRS</sequence>
<dbReference type="InterPro" id="IPR011496">
    <property type="entry name" value="O-GlcNAcase_cat"/>
</dbReference>
<dbReference type="Gene3D" id="1.20.58.460">
    <property type="entry name" value="Hyaluronidase post-catalytic domain-like"/>
    <property type="match status" value="1"/>
</dbReference>
<evidence type="ECO:0000313" key="10">
    <source>
        <dbReference type="Proteomes" id="UP000823897"/>
    </source>
</evidence>
<dbReference type="InterPro" id="IPR000421">
    <property type="entry name" value="FA58C"/>
</dbReference>
<evidence type="ECO:0000259" key="7">
    <source>
        <dbReference type="PROSITE" id="PS50022"/>
    </source>
</evidence>
<evidence type="ECO:0000259" key="8">
    <source>
        <dbReference type="PROSITE" id="PS52009"/>
    </source>
</evidence>
<dbReference type="Gene3D" id="3.30.379.10">
    <property type="entry name" value="Chitobiase/beta-hexosaminidase domain 2-like"/>
    <property type="match status" value="1"/>
</dbReference>
<reference evidence="9" key="2">
    <citation type="submission" date="2021-04" db="EMBL/GenBank/DDBJ databases">
        <authorList>
            <person name="Gilroy R."/>
        </authorList>
    </citation>
    <scope>NUCLEOTIDE SEQUENCE</scope>
    <source>
        <strain evidence="9">ChiGjej3B3-11674</strain>
    </source>
</reference>
<dbReference type="PANTHER" id="PTHR13170">
    <property type="entry name" value="O-GLCNACASE"/>
    <property type="match status" value="1"/>
</dbReference>
<evidence type="ECO:0000256" key="4">
    <source>
        <dbReference type="SAM" id="MobiDB-lite"/>
    </source>
</evidence>
<feature type="active site" description="Proton donor" evidence="3">
    <location>
        <position position="325"/>
    </location>
</feature>
<feature type="transmembrane region" description="Helical" evidence="5">
    <location>
        <begin position="1668"/>
        <end position="1685"/>
    </location>
</feature>
<feature type="signal peptide" evidence="6">
    <location>
        <begin position="1"/>
        <end position="30"/>
    </location>
</feature>
<evidence type="ECO:0000256" key="6">
    <source>
        <dbReference type="SAM" id="SignalP"/>
    </source>
</evidence>
<dbReference type="GO" id="GO:1901135">
    <property type="term" value="P:carbohydrate derivative metabolic process"/>
    <property type="evidence" value="ECO:0007669"/>
    <property type="project" value="UniProtKB-ARBA"/>
</dbReference>
<reference evidence="9" key="1">
    <citation type="journal article" date="2021" name="PeerJ">
        <title>Extensive microbial diversity within the chicken gut microbiome revealed by metagenomics and culture.</title>
        <authorList>
            <person name="Gilroy R."/>
            <person name="Ravi A."/>
            <person name="Getino M."/>
            <person name="Pursley I."/>
            <person name="Horton D.L."/>
            <person name="Alikhan N.F."/>
            <person name="Baker D."/>
            <person name="Gharbi K."/>
            <person name="Hall N."/>
            <person name="Watson M."/>
            <person name="Adriaenssens E.M."/>
            <person name="Foster-Nyarko E."/>
            <person name="Jarju S."/>
            <person name="Secka A."/>
            <person name="Antonio M."/>
            <person name="Oren A."/>
            <person name="Chaudhuri R.R."/>
            <person name="La Ragione R."/>
            <person name="Hildebrand F."/>
            <person name="Pallen M.J."/>
        </authorList>
    </citation>
    <scope>NUCLEOTIDE SEQUENCE</scope>
    <source>
        <strain evidence="9">ChiGjej3B3-11674</strain>
    </source>
</reference>
<dbReference type="InterPro" id="IPR015882">
    <property type="entry name" value="HEX_bac_N"/>
</dbReference>
<evidence type="ECO:0000256" key="5">
    <source>
        <dbReference type="SAM" id="Phobius"/>
    </source>
</evidence>
<keyword evidence="2 3" id="KW-0326">Glycosidase</keyword>
<dbReference type="Proteomes" id="UP000823897">
    <property type="component" value="Unassembled WGS sequence"/>
</dbReference>
<keyword evidence="5" id="KW-0472">Membrane</keyword>
<dbReference type="InterPro" id="IPR017853">
    <property type="entry name" value="GH"/>
</dbReference>
<organism evidence="9 10">
    <name type="scientific">Candidatus Mediterraneibacter tabaqchaliae</name>
    <dbReference type="NCBI Taxonomy" id="2838689"/>
    <lineage>
        <taxon>Bacteria</taxon>
        <taxon>Bacillati</taxon>
        <taxon>Bacillota</taxon>
        <taxon>Clostridia</taxon>
        <taxon>Lachnospirales</taxon>
        <taxon>Lachnospiraceae</taxon>
        <taxon>Mediterraneibacter</taxon>
    </lineage>
</organism>
<dbReference type="GO" id="GO:0005975">
    <property type="term" value="P:carbohydrate metabolic process"/>
    <property type="evidence" value="ECO:0007669"/>
    <property type="project" value="UniProtKB-ARBA"/>
</dbReference>
<dbReference type="EMBL" id="DWUV01000013">
    <property type="protein sequence ID" value="HJD33025.1"/>
    <property type="molecule type" value="Genomic_DNA"/>
</dbReference>
<feature type="domain" description="GH84" evidence="8">
    <location>
        <begin position="204"/>
        <end position="471"/>
    </location>
</feature>
<feature type="domain" description="F5/8 type C" evidence="7">
    <location>
        <begin position="784"/>
        <end position="930"/>
    </location>
</feature>
<evidence type="ECO:0000256" key="3">
    <source>
        <dbReference type="PROSITE-ProRule" id="PRU01353"/>
    </source>
</evidence>
<dbReference type="SUPFAM" id="SSF55545">
    <property type="entry name" value="beta-N-acetylhexosaminidase-like domain"/>
    <property type="match status" value="1"/>
</dbReference>
<feature type="domain" description="F5/8 type C" evidence="7">
    <location>
        <begin position="1323"/>
        <end position="1487"/>
    </location>
</feature>
<keyword evidence="5" id="KW-0812">Transmembrane</keyword>
<dbReference type="PROSITE" id="PS50022">
    <property type="entry name" value="FA58C_3"/>
    <property type="match status" value="3"/>
</dbReference>
<dbReference type="InterPro" id="IPR051822">
    <property type="entry name" value="Glycosyl_Hydrolase_84"/>
</dbReference>
<dbReference type="PROSITE" id="PS52009">
    <property type="entry name" value="GH84"/>
    <property type="match status" value="1"/>
</dbReference>
<evidence type="ECO:0000256" key="1">
    <source>
        <dbReference type="ARBA" id="ARBA00022801"/>
    </source>
</evidence>
<keyword evidence="6" id="KW-0732">Signal</keyword>
<feature type="domain" description="F5/8 type C" evidence="7">
    <location>
        <begin position="1068"/>
        <end position="1222"/>
    </location>
</feature>